<feature type="transmembrane region" description="Helical" evidence="15">
    <location>
        <begin position="697"/>
        <end position="718"/>
    </location>
</feature>
<evidence type="ECO:0000313" key="19">
    <source>
        <dbReference type="Proteomes" id="UP000326396"/>
    </source>
</evidence>
<keyword evidence="9 15" id="KW-1133">Transmembrane helix</keyword>
<keyword evidence="3" id="KW-0808">Transferase</keyword>
<dbReference type="Proteomes" id="UP000326396">
    <property type="component" value="Linkage Group LG1"/>
</dbReference>
<keyword evidence="8" id="KW-0067">ATP-binding</keyword>
<evidence type="ECO:0000256" key="13">
    <source>
        <dbReference type="ARBA" id="ARBA00047558"/>
    </source>
</evidence>
<dbReference type="PANTHER" id="PTHR33491">
    <property type="entry name" value="OSJNBA0016N04.9 PROTEIN"/>
    <property type="match status" value="1"/>
</dbReference>
<evidence type="ECO:0000259" key="17">
    <source>
        <dbReference type="PROSITE" id="PS50011"/>
    </source>
</evidence>
<evidence type="ECO:0000256" key="10">
    <source>
        <dbReference type="ARBA" id="ARBA00023136"/>
    </source>
</evidence>
<keyword evidence="2" id="KW-0723">Serine/threonine-protein kinase</keyword>
<gene>
    <name evidence="18" type="ORF">E3N88_01482</name>
</gene>
<reference evidence="18 19" key="1">
    <citation type="submission" date="2019-05" db="EMBL/GenBank/DDBJ databases">
        <title>Mikania micrantha, genome provides insights into the molecular mechanism of rapid growth.</title>
        <authorList>
            <person name="Liu B."/>
        </authorList>
    </citation>
    <scope>NUCLEOTIDE SEQUENCE [LARGE SCALE GENOMIC DNA]</scope>
    <source>
        <strain evidence="18">NLD-2019</strain>
        <tissue evidence="18">Leaf</tissue>
    </source>
</reference>
<evidence type="ECO:0000256" key="7">
    <source>
        <dbReference type="ARBA" id="ARBA00022777"/>
    </source>
</evidence>
<dbReference type="GO" id="GO:0016020">
    <property type="term" value="C:membrane"/>
    <property type="evidence" value="ECO:0007669"/>
    <property type="project" value="UniProtKB-SubCell"/>
</dbReference>
<keyword evidence="11" id="KW-1015">Disulfide bond</keyword>
<evidence type="ECO:0000256" key="14">
    <source>
        <dbReference type="ARBA" id="ARBA00047951"/>
    </source>
</evidence>
<keyword evidence="12" id="KW-0325">Glycoprotein</keyword>
<dbReference type="InterPro" id="IPR000719">
    <property type="entry name" value="Prot_kinase_dom"/>
</dbReference>
<evidence type="ECO:0000256" key="15">
    <source>
        <dbReference type="SAM" id="Phobius"/>
    </source>
</evidence>
<feature type="domain" description="Protein kinase" evidence="17">
    <location>
        <begin position="801"/>
        <end position="926"/>
    </location>
</feature>
<dbReference type="Pfam" id="PF08488">
    <property type="entry name" value="WAK"/>
    <property type="match status" value="1"/>
</dbReference>
<dbReference type="PROSITE" id="PS50011">
    <property type="entry name" value="PROTEIN_KINASE_DOM"/>
    <property type="match status" value="1"/>
</dbReference>
<dbReference type="EMBL" id="SZYD01000001">
    <property type="protein sequence ID" value="KAD7478346.1"/>
    <property type="molecule type" value="Genomic_DNA"/>
</dbReference>
<evidence type="ECO:0000313" key="18">
    <source>
        <dbReference type="EMBL" id="KAD7478346.1"/>
    </source>
</evidence>
<feature type="transmembrane region" description="Helical" evidence="15">
    <location>
        <begin position="724"/>
        <end position="745"/>
    </location>
</feature>
<evidence type="ECO:0000256" key="4">
    <source>
        <dbReference type="ARBA" id="ARBA00022692"/>
    </source>
</evidence>
<evidence type="ECO:0000256" key="5">
    <source>
        <dbReference type="ARBA" id="ARBA00022729"/>
    </source>
</evidence>
<dbReference type="InterPro" id="IPR025287">
    <property type="entry name" value="WAK_GUB"/>
</dbReference>
<keyword evidence="5 16" id="KW-0732">Signal</keyword>
<comment type="subcellular location">
    <subcellularLocation>
        <location evidence="1">Membrane</location>
        <topology evidence="1">Single-pass type I membrane protein</topology>
    </subcellularLocation>
</comment>
<dbReference type="SUPFAM" id="SSF56112">
    <property type="entry name" value="Protein kinase-like (PK-like)"/>
    <property type="match status" value="1"/>
</dbReference>
<dbReference type="Gene3D" id="3.30.200.20">
    <property type="entry name" value="Phosphorylase Kinase, domain 1"/>
    <property type="match status" value="1"/>
</dbReference>
<feature type="chain" id="PRO_5024277889" description="Protein kinase domain-containing protein" evidence="16">
    <location>
        <begin position="22"/>
        <end position="926"/>
    </location>
</feature>
<dbReference type="Pfam" id="PF13947">
    <property type="entry name" value="GUB_WAK_bind"/>
    <property type="match status" value="2"/>
</dbReference>
<dbReference type="GO" id="GO:0004674">
    <property type="term" value="F:protein serine/threonine kinase activity"/>
    <property type="evidence" value="ECO:0007669"/>
    <property type="project" value="UniProtKB-KW"/>
</dbReference>
<dbReference type="InterPro" id="IPR001245">
    <property type="entry name" value="Ser-Thr/Tyr_kinase_cat_dom"/>
</dbReference>
<evidence type="ECO:0000256" key="11">
    <source>
        <dbReference type="ARBA" id="ARBA00023157"/>
    </source>
</evidence>
<protein>
    <recommendedName>
        <fullName evidence="17">Protein kinase domain-containing protein</fullName>
    </recommendedName>
</protein>
<name>A0A5N6Q2P3_9ASTR</name>
<evidence type="ECO:0000256" key="2">
    <source>
        <dbReference type="ARBA" id="ARBA00022527"/>
    </source>
</evidence>
<organism evidence="18 19">
    <name type="scientific">Mikania micrantha</name>
    <name type="common">bitter vine</name>
    <dbReference type="NCBI Taxonomy" id="192012"/>
    <lineage>
        <taxon>Eukaryota</taxon>
        <taxon>Viridiplantae</taxon>
        <taxon>Streptophyta</taxon>
        <taxon>Embryophyta</taxon>
        <taxon>Tracheophyta</taxon>
        <taxon>Spermatophyta</taxon>
        <taxon>Magnoliopsida</taxon>
        <taxon>eudicotyledons</taxon>
        <taxon>Gunneridae</taxon>
        <taxon>Pentapetalae</taxon>
        <taxon>asterids</taxon>
        <taxon>campanulids</taxon>
        <taxon>Asterales</taxon>
        <taxon>Asteraceae</taxon>
        <taxon>Asteroideae</taxon>
        <taxon>Heliantheae alliance</taxon>
        <taxon>Eupatorieae</taxon>
        <taxon>Mikania</taxon>
    </lineage>
</organism>
<dbReference type="FunFam" id="3.30.200.20:FF:000043">
    <property type="entry name" value="Wall-associated receptor kinase 2"/>
    <property type="match status" value="1"/>
</dbReference>
<accession>A0A5N6Q2P3</accession>
<dbReference type="GO" id="GO:0005524">
    <property type="term" value="F:ATP binding"/>
    <property type="evidence" value="ECO:0007669"/>
    <property type="project" value="UniProtKB-KW"/>
</dbReference>
<keyword evidence="19" id="KW-1185">Reference proteome</keyword>
<dbReference type="Pfam" id="PF07714">
    <property type="entry name" value="PK_Tyr_Ser-Thr"/>
    <property type="match status" value="1"/>
</dbReference>
<proteinExistence type="predicted"/>
<keyword evidence="4 15" id="KW-0812">Transmembrane</keyword>
<evidence type="ECO:0000256" key="8">
    <source>
        <dbReference type="ARBA" id="ARBA00022840"/>
    </source>
</evidence>
<dbReference type="GO" id="GO:0030247">
    <property type="term" value="F:polysaccharide binding"/>
    <property type="evidence" value="ECO:0007669"/>
    <property type="project" value="InterPro"/>
</dbReference>
<comment type="catalytic activity">
    <reaction evidence="14">
        <text>L-threonyl-[protein] + ATP = O-phospho-L-threonyl-[protein] + ADP + H(+)</text>
        <dbReference type="Rhea" id="RHEA:46608"/>
        <dbReference type="Rhea" id="RHEA-COMP:11060"/>
        <dbReference type="Rhea" id="RHEA-COMP:11605"/>
        <dbReference type="ChEBI" id="CHEBI:15378"/>
        <dbReference type="ChEBI" id="CHEBI:30013"/>
        <dbReference type="ChEBI" id="CHEBI:30616"/>
        <dbReference type="ChEBI" id="CHEBI:61977"/>
        <dbReference type="ChEBI" id="CHEBI:456216"/>
    </reaction>
</comment>
<keyword evidence="10 15" id="KW-0472">Membrane</keyword>
<sequence>MKLFPYLIILLSFTATSPAVAKYAKTGCPVTCGNNVTIPFPFGIGANCAINQWYIVDCKNAMPYLSAFNHTEVLGVNLEDQTVTVSTPRITGCQNLVQNNSHTMSMNLTGSPFLFSISGNKFVFEGCGTATMTTDDGSVVTRCSTTCLNNVTFSSDRNNCFGNGCCQTAIPRYLRSYSINISGMGDQGEDRACGSAFLVDQTNSYNQRSWFSDPFIYRNASFVPVSLLWTLTDSDQFTCCSDFSPERRKVDVFNGMQVDTFKCFTPFASLSEYNPYLKDGYIDYVQTPKYAKTGCNDTCGNNVTIPFPFGIVLIVQLTNDLENRTITVDTPRITDCRNPVQNSSEIMGVDLGVSPFMFSRYNRFVFQGCETLNYAKKDCSDSCGDVTIPYPFGIGANCSVNEWYVVDCNSSTPYLSAFKNMKVLNVNLKEQTVRINVPGIVSRCQNSAQENSNHIPSIDLGNSPFLFSGKHNMFRVEGCGFAALLNDGKVIAGCSTTCTNYSYNIETHHCIGLGCCLTQIYGNLKSYSMDLTGLNMVDEDGACGSAFLGESRLSPIKRTGNGYYANTTMTLIWYLTDNDFHEIPNCWEPKSRPSYLALANGSSIVLRKCSCDVGRVGNPYLHYQCEEYVGILGEPVTIKKQIRIILMVPAGGKFVGPLYIMIKLSEAANHHLALFWVSNTLCVNCLMISISSSFRQAVFEVFTLHLVSNCLNLFLVSLWNMLAFHLPLSGVSICMGLLFLAKFIYELHKLIKKTIAKRQKEKFFKRNGGLLFKQQEATKEGLVDTTILFTSNELETATDHFNENRIIGRGGQGTVYKGMLADGRIVAVKKAKIVDECQLEQFINEVVILSQVNHRNVVKLLGCCLETEVPLLVSEFVSKGTLYDHIQDNTGELPFSLNMRLQIATEADNEGSSHGVRRHDNVTCAF</sequence>
<comment type="catalytic activity">
    <reaction evidence="13">
        <text>L-seryl-[protein] + ATP = O-phospho-L-seryl-[protein] + ADP + H(+)</text>
        <dbReference type="Rhea" id="RHEA:17989"/>
        <dbReference type="Rhea" id="RHEA-COMP:9863"/>
        <dbReference type="Rhea" id="RHEA-COMP:11604"/>
        <dbReference type="ChEBI" id="CHEBI:15378"/>
        <dbReference type="ChEBI" id="CHEBI:29999"/>
        <dbReference type="ChEBI" id="CHEBI:30616"/>
        <dbReference type="ChEBI" id="CHEBI:83421"/>
        <dbReference type="ChEBI" id="CHEBI:456216"/>
    </reaction>
</comment>
<evidence type="ECO:0000256" key="6">
    <source>
        <dbReference type="ARBA" id="ARBA00022741"/>
    </source>
</evidence>
<dbReference type="OrthoDB" id="4062651at2759"/>
<feature type="transmembrane region" description="Helical" evidence="15">
    <location>
        <begin position="672"/>
        <end position="690"/>
    </location>
</feature>
<keyword evidence="6" id="KW-0547">Nucleotide-binding</keyword>
<feature type="signal peptide" evidence="16">
    <location>
        <begin position="1"/>
        <end position="21"/>
    </location>
</feature>
<evidence type="ECO:0000256" key="9">
    <source>
        <dbReference type="ARBA" id="ARBA00022989"/>
    </source>
</evidence>
<evidence type="ECO:0000256" key="3">
    <source>
        <dbReference type="ARBA" id="ARBA00022679"/>
    </source>
</evidence>
<dbReference type="AlphaFoldDB" id="A0A5N6Q2P3"/>
<comment type="caution">
    <text evidence="18">The sequence shown here is derived from an EMBL/GenBank/DDBJ whole genome shotgun (WGS) entry which is preliminary data.</text>
</comment>
<evidence type="ECO:0000256" key="12">
    <source>
        <dbReference type="ARBA" id="ARBA00023180"/>
    </source>
</evidence>
<dbReference type="InterPro" id="IPR013695">
    <property type="entry name" value="WAK"/>
</dbReference>
<dbReference type="InterPro" id="IPR011009">
    <property type="entry name" value="Kinase-like_dom_sf"/>
</dbReference>
<keyword evidence="7" id="KW-0418">Kinase</keyword>
<evidence type="ECO:0000256" key="1">
    <source>
        <dbReference type="ARBA" id="ARBA00004479"/>
    </source>
</evidence>
<evidence type="ECO:0000256" key="16">
    <source>
        <dbReference type="SAM" id="SignalP"/>
    </source>
</evidence>